<dbReference type="EMBL" id="CAEFZW010000001">
    <property type="protein sequence ID" value="CAB4252579.1"/>
    <property type="molecule type" value="Genomic_DNA"/>
</dbReference>
<gene>
    <name evidence="1" type="ORF">KABA2_01S16918</name>
</gene>
<dbReference type="Pfam" id="PF17119">
    <property type="entry name" value="MMU163"/>
    <property type="match status" value="1"/>
</dbReference>
<dbReference type="AlphaFoldDB" id="A0A8H2ZHY6"/>
<dbReference type="RefSeq" id="XP_041404617.1">
    <property type="nucleotide sequence ID" value="XM_041548683.1"/>
</dbReference>
<evidence type="ECO:0000313" key="1">
    <source>
        <dbReference type="EMBL" id="CAB4252579.1"/>
    </source>
</evidence>
<dbReference type="Proteomes" id="UP000644660">
    <property type="component" value="Unassembled WGS sequence"/>
</dbReference>
<comment type="caution">
    <text evidence="1">The sequence shown here is derived from an EMBL/GenBank/DDBJ whole genome shotgun (WGS) entry which is preliminary data.</text>
</comment>
<accession>A0A8H2ZHY6</accession>
<organism evidence="1 2">
    <name type="scientific">Maudiozyma barnettii</name>
    <dbReference type="NCBI Taxonomy" id="61262"/>
    <lineage>
        <taxon>Eukaryota</taxon>
        <taxon>Fungi</taxon>
        <taxon>Dikarya</taxon>
        <taxon>Ascomycota</taxon>
        <taxon>Saccharomycotina</taxon>
        <taxon>Saccharomycetes</taxon>
        <taxon>Saccharomycetales</taxon>
        <taxon>Saccharomycetaceae</taxon>
        <taxon>Maudiozyma</taxon>
    </lineage>
</organism>
<reference evidence="1 2" key="1">
    <citation type="submission" date="2020-05" db="EMBL/GenBank/DDBJ databases">
        <authorList>
            <person name="Casaregola S."/>
            <person name="Devillers H."/>
            <person name="Grondin C."/>
        </authorList>
    </citation>
    <scope>NUCLEOTIDE SEQUENCE [LARGE SCALE GENOMIC DNA]</scope>
    <source>
        <strain evidence="1 2">CLIB 1767</strain>
    </source>
</reference>
<sequence>MFLGRYRHSVIRIGRFCTRLHRLQTVTKVNNYTVNPNNEIDKTDAKKTLNVDDTTRITNLGEITNYLIKDGVPNLLLKNYNDNYISDSIKLRLFPTLGYIPIINGRTKFNGSMNALRLILSTFILDVNIKHLHIHSIKNSIDNSESNPYAYYKNSQKIIVKWSTCSPEEKCHHINDQNTGIQAHHRIRDENKLSKGNKHENVLGYILQPTNKKLKSANIEREYKNILLMKHNREGEPISRVLQGIFIFELNRDNSKIIVLTIEDIELIDYKKKLKESTPHFAIC</sequence>
<dbReference type="OrthoDB" id="5329385at2759"/>
<keyword evidence="2" id="KW-1185">Reference proteome</keyword>
<dbReference type="InterPro" id="IPR031342">
    <property type="entry name" value="Mug163-like"/>
</dbReference>
<proteinExistence type="predicted"/>
<dbReference type="GeneID" id="64855710"/>
<protein>
    <submittedName>
        <fullName evidence="1">Uncharacterized protein</fullName>
    </submittedName>
</protein>
<name>A0A8H2ZHY6_9SACH</name>
<evidence type="ECO:0000313" key="2">
    <source>
        <dbReference type="Proteomes" id="UP000644660"/>
    </source>
</evidence>